<proteinExistence type="predicted"/>
<dbReference type="OrthoDB" id="8441376at2"/>
<keyword evidence="2" id="KW-1185">Reference proteome</keyword>
<dbReference type="KEGG" id="mhey:H2LOC_005080"/>
<dbReference type="RefSeq" id="WP_136495395.1">
    <property type="nucleotide sequence ID" value="NZ_CP046052.1"/>
</dbReference>
<protein>
    <recommendedName>
        <fullName evidence="3">Apea-like HEPN domain-containing protein</fullName>
    </recommendedName>
</protein>
<evidence type="ECO:0000313" key="2">
    <source>
        <dbReference type="Proteomes" id="UP000309061"/>
    </source>
</evidence>
<evidence type="ECO:0000313" key="1">
    <source>
        <dbReference type="EMBL" id="QGM45111.1"/>
    </source>
</evidence>
<evidence type="ECO:0008006" key="3">
    <source>
        <dbReference type="Google" id="ProtNLM"/>
    </source>
</evidence>
<dbReference type="EMBL" id="CP046052">
    <property type="protein sequence ID" value="QGM45111.1"/>
    <property type="molecule type" value="Genomic_DNA"/>
</dbReference>
<name>A0A6B8KDK6_9HYPH</name>
<accession>A0A6B8KDK6</accession>
<organism evidence="1 2">
    <name type="scientific">Methylocystis heyeri</name>
    <dbReference type="NCBI Taxonomy" id="391905"/>
    <lineage>
        <taxon>Bacteria</taxon>
        <taxon>Pseudomonadati</taxon>
        <taxon>Pseudomonadota</taxon>
        <taxon>Alphaproteobacteria</taxon>
        <taxon>Hyphomicrobiales</taxon>
        <taxon>Methylocystaceae</taxon>
        <taxon>Methylocystis</taxon>
    </lineage>
</organism>
<dbReference type="Proteomes" id="UP000309061">
    <property type="component" value="Chromosome"/>
</dbReference>
<gene>
    <name evidence="1" type="ORF">H2LOC_005080</name>
</gene>
<dbReference type="AlphaFoldDB" id="A0A6B8KDK6"/>
<sequence length="304" mass="33542">MSALSFPFGYYPRPLDLVVGPVTLKSSPDLAEVVARVEADAGIDNGWIYAPPQRVRHLGGGISERPYAARVFGLPKTHVITHQSAHSDNQLIFHLWAVSFLTGMRLTSTEAGFLDCTPIQPGKLVDFVLVGESLSNGIKLAENFWIAHKATPRRAKLFCAVIHAFFLAQNPRHLQFEEFLMLYTAFDACFALAKSLLGKTGSVRHEDRVAWMCDQFSMPVPAWANKIASIAPEVASLRNETIHEALFMGEPLGFNIHGLGTNRNLIIEMQALICRLAIALLGASSADYVRTPVNTRQKYGLRLA</sequence>
<reference evidence="1 2" key="1">
    <citation type="submission" date="2019-11" db="EMBL/GenBank/DDBJ databases">
        <title>The genome sequence of Methylocystis heyeri.</title>
        <authorList>
            <person name="Oshkin I.Y."/>
            <person name="Miroshnikov K."/>
            <person name="Dedysh S.N."/>
        </authorList>
    </citation>
    <scope>NUCLEOTIDE SEQUENCE [LARGE SCALE GENOMIC DNA]</scope>
    <source>
        <strain evidence="1 2">H2</strain>
    </source>
</reference>